<proteinExistence type="predicted"/>
<dbReference type="EMBL" id="FRCB01000003">
    <property type="protein sequence ID" value="SHL83959.1"/>
    <property type="molecule type" value="Genomic_DNA"/>
</dbReference>
<dbReference type="RefSeq" id="WP_188129902.1">
    <property type="nucleotide sequence ID" value="NZ_FRCB01000003.1"/>
</dbReference>
<evidence type="ECO:0000313" key="2">
    <source>
        <dbReference type="Proteomes" id="UP000322545"/>
    </source>
</evidence>
<protein>
    <submittedName>
        <fullName evidence="1">Uncharacterized protein</fullName>
    </submittedName>
</protein>
<gene>
    <name evidence="1" type="ORF">SAMN05443432_10398</name>
</gene>
<dbReference type="AlphaFoldDB" id="A0A1M7DXR4"/>
<organism evidence="1 2">
    <name type="scientific">Roseovarius litoreus</name>
    <dbReference type="NCBI Taxonomy" id="1155722"/>
    <lineage>
        <taxon>Bacteria</taxon>
        <taxon>Pseudomonadati</taxon>
        <taxon>Pseudomonadota</taxon>
        <taxon>Alphaproteobacteria</taxon>
        <taxon>Rhodobacterales</taxon>
        <taxon>Roseobacteraceae</taxon>
        <taxon>Roseovarius</taxon>
    </lineage>
</organism>
<sequence length="58" mass="6262">MLVSAGAGSHPAPDPDLSICDVTLPDPVSYDAIEMAVRMMHLNTLLWQARCQPRVSLA</sequence>
<keyword evidence="2" id="KW-1185">Reference proteome</keyword>
<name>A0A1M7DXR4_9RHOB</name>
<dbReference type="Proteomes" id="UP000322545">
    <property type="component" value="Unassembled WGS sequence"/>
</dbReference>
<reference evidence="1 2" key="1">
    <citation type="submission" date="2016-11" db="EMBL/GenBank/DDBJ databases">
        <authorList>
            <person name="Varghese N."/>
            <person name="Submissions S."/>
        </authorList>
    </citation>
    <scope>NUCLEOTIDE SEQUENCE [LARGE SCALE GENOMIC DNA]</scope>
    <source>
        <strain evidence="1 2">DSM 28249</strain>
    </source>
</reference>
<accession>A0A1M7DXR4</accession>
<evidence type="ECO:0000313" key="1">
    <source>
        <dbReference type="EMBL" id="SHL83959.1"/>
    </source>
</evidence>